<name>A0A9D4FL99_DREPO</name>
<sequence length="59" mass="6951">MHYSDHCPMLLRSMLCDKINHNALLDLTVFFYNLAENFARVLQFNGLDLQFLVRCQCIT</sequence>
<evidence type="ECO:0000313" key="1">
    <source>
        <dbReference type="EMBL" id="KAH3799679.1"/>
    </source>
</evidence>
<protein>
    <submittedName>
        <fullName evidence="1">Uncharacterized protein</fullName>
    </submittedName>
</protein>
<gene>
    <name evidence="1" type="ORF">DPMN_153291</name>
</gene>
<dbReference type="EMBL" id="JAIWYP010000007">
    <property type="protein sequence ID" value="KAH3799679.1"/>
    <property type="molecule type" value="Genomic_DNA"/>
</dbReference>
<keyword evidence="2" id="KW-1185">Reference proteome</keyword>
<reference evidence="1" key="1">
    <citation type="journal article" date="2019" name="bioRxiv">
        <title>The Genome of the Zebra Mussel, Dreissena polymorpha: A Resource for Invasive Species Research.</title>
        <authorList>
            <person name="McCartney M.A."/>
            <person name="Auch B."/>
            <person name="Kono T."/>
            <person name="Mallez S."/>
            <person name="Zhang Y."/>
            <person name="Obille A."/>
            <person name="Becker A."/>
            <person name="Abrahante J.E."/>
            <person name="Garbe J."/>
            <person name="Badalamenti J.P."/>
            <person name="Herman A."/>
            <person name="Mangelson H."/>
            <person name="Liachko I."/>
            <person name="Sullivan S."/>
            <person name="Sone E.D."/>
            <person name="Koren S."/>
            <person name="Silverstein K.A.T."/>
            <person name="Beckman K.B."/>
            <person name="Gohl D.M."/>
        </authorList>
    </citation>
    <scope>NUCLEOTIDE SEQUENCE</scope>
    <source>
        <strain evidence="1">Duluth1</strain>
        <tissue evidence="1">Whole animal</tissue>
    </source>
</reference>
<proteinExistence type="predicted"/>
<evidence type="ECO:0000313" key="2">
    <source>
        <dbReference type="Proteomes" id="UP000828390"/>
    </source>
</evidence>
<dbReference type="Proteomes" id="UP000828390">
    <property type="component" value="Unassembled WGS sequence"/>
</dbReference>
<dbReference type="AlphaFoldDB" id="A0A9D4FL99"/>
<organism evidence="1 2">
    <name type="scientific">Dreissena polymorpha</name>
    <name type="common">Zebra mussel</name>
    <name type="synonym">Mytilus polymorpha</name>
    <dbReference type="NCBI Taxonomy" id="45954"/>
    <lineage>
        <taxon>Eukaryota</taxon>
        <taxon>Metazoa</taxon>
        <taxon>Spiralia</taxon>
        <taxon>Lophotrochozoa</taxon>
        <taxon>Mollusca</taxon>
        <taxon>Bivalvia</taxon>
        <taxon>Autobranchia</taxon>
        <taxon>Heteroconchia</taxon>
        <taxon>Euheterodonta</taxon>
        <taxon>Imparidentia</taxon>
        <taxon>Neoheterodontei</taxon>
        <taxon>Myida</taxon>
        <taxon>Dreissenoidea</taxon>
        <taxon>Dreissenidae</taxon>
        <taxon>Dreissena</taxon>
    </lineage>
</organism>
<accession>A0A9D4FL99</accession>
<reference evidence="1" key="2">
    <citation type="submission" date="2020-11" db="EMBL/GenBank/DDBJ databases">
        <authorList>
            <person name="McCartney M.A."/>
            <person name="Auch B."/>
            <person name="Kono T."/>
            <person name="Mallez S."/>
            <person name="Becker A."/>
            <person name="Gohl D.M."/>
            <person name="Silverstein K.A.T."/>
            <person name="Koren S."/>
            <person name="Bechman K.B."/>
            <person name="Herman A."/>
            <person name="Abrahante J.E."/>
            <person name="Garbe J."/>
        </authorList>
    </citation>
    <scope>NUCLEOTIDE SEQUENCE</scope>
    <source>
        <strain evidence="1">Duluth1</strain>
        <tissue evidence="1">Whole animal</tissue>
    </source>
</reference>
<comment type="caution">
    <text evidence="1">The sequence shown here is derived from an EMBL/GenBank/DDBJ whole genome shotgun (WGS) entry which is preliminary data.</text>
</comment>